<keyword evidence="8 12" id="KW-0798">TonB box</keyword>
<evidence type="ECO:0000256" key="8">
    <source>
        <dbReference type="ARBA" id="ARBA00023077"/>
    </source>
</evidence>
<dbReference type="Gene3D" id="2.170.130.10">
    <property type="entry name" value="TonB-dependent receptor, plug domain"/>
    <property type="match status" value="1"/>
</dbReference>
<comment type="caution">
    <text evidence="16">The sequence shown here is derived from an EMBL/GenBank/DDBJ whole genome shotgun (WGS) entry which is preliminary data.</text>
</comment>
<gene>
    <name evidence="16" type="ORF">JMJ92_04545</name>
</gene>
<dbReference type="PANTHER" id="PTHR32552:SF81">
    <property type="entry name" value="TONB-DEPENDENT OUTER MEMBRANE RECEPTOR"/>
    <property type="match status" value="1"/>
</dbReference>
<sequence length="699" mass="76020">MRPTPFAALLGRTSPLALACALAFPAQAQQVPGLEGSYQLDPIILSGEKIDRSIEETASSVSVLTSADIDDKTDAASVQDAISDVPNVFYTASGGAPVIRGQDAQGPSNGATTFFGGTTPRASINVDGHYLSYNELVYGMASIWDVDSIEVFRGPQTSSQGANSIAGAVIVNTKDPTFTPEGAFQLQYGTNNMKRASAVVSGPLSDQVAARLSLDYYGRDTFIDFVNPAYDNGGNDEDIEYKNARFKLLWAPAEIPGLEAKLTFSHTENSAPTWEAATQGEYDDLENNWTSMPTWEQQVNTWIGDISYDFGNGIELSNQLQYSNIDVDRLYNPPANGSASIDQESYTNETRLTFGDAASGTSGVFGLFLARTTSDDVLHQGGTSIFDDEKTQLGIYGEVSHDLTDRWTVTGGLRFQRDHITRSGVPGSVFQMRGLGDLDYDETFEEILPKLSLAYKLTPDVTVGALVNKGYNPGGVNLSMTLFDYVEFEKETVWNYELFARANLLGDRLLLTANLFYSDFDNSQRLLPDDSLGVASSAAIVVNADEAQSYGLELGADFRATDTLRLKGGLGLMQSEIGDFSGPGGTLYTDSDFSYAPGYMVTLGADWDFAPRWTLGGDVRFIDGYYSNDAGDPNYKVDDYAVANARLTYRMRENIELQAFVTNLFDERTPTYLYADRSNAGEIAAAMLEPREFGIGLGV</sequence>
<dbReference type="Pfam" id="PF00593">
    <property type="entry name" value="TonB_dep_Rec_b-barrel"/>
    <property type="match status" value="1"/>
</dbReference>
<evidence type="ECO:0000256" key="1">
    <source>
        <dbReference type="ARBA" id="ARBA00004571"/>
    </source>
</evidence>
<dbReference type="Pfam" id="PF07715">
    <property type="entry name" value="Plug"/>
    <property type="match status" value="1"/>
</dbReference>
<dbReference type="RefSeq" id="WP_202299323.1">
    <property type="nucleotide sequence ID" value="NZ_JAESIL010000012.1"/>
</dbReference>
<evidence type="ECO:0000259" key="15">
    <source>
        <dbReference type="Pfam" id="PF07715"/>
    </source>
</evidence>
<evidence type="ECO:0000256" key="11">
    <source>
        <dbReference type="PROSITE-ProRule" id="PRU01360"/>
    </source>
</evidence>
<name>A0ABS1RCS2_9RHOB</name>
<keyword evidence="16" id="KW-0675">Receptor</keyword>
<organism evidence="16 17">
    <name type="scientific">Rhodovulum visakhapatnamense</name>
    <dbReference type="NCBI Taxonomy" id="364297"/>
    <lineage>
        <taxon>Bacteria</taxon>
        <taxon>Pseudomonadati</taxon>
        <taxon>Pseudomonadota</taxon>
        <taxon>Alphaproteobacteria</taxon>
        <taxon>Rhodobacterales</taxon>
        <taxon>Paracoccaceae</taxon>
        <taxon>Rhodovulum</taxon>
    </lineage>
</organism>
<accession>A0ABS1RCS2</accession>
<dbReference type="SUPFAM" id="SSF56935">
    <property type="entry name" value="Porins"/>
    <property type="match status" value="1"/>
</dbReference>
<dbReference type="Proteomes" id="UP000635853">
    <property type="component" value="Unassembled WGS sequence"/>
</dbReference>
<evidence type="ECO:0000256" key="2">
    <source>
        <dbReference type="ARBA" id="ARBA00022448"/>
    </source>
</evidence>
<dbReference type="EMBL" id="JAESIL010000012">
    <property type="protein sequence ID" value="MBL3577434.1"/>
    <property type="molecule type" value="Genomic_DNA"/>
</dbReference>
<evidence type="ECO:0000259" key="14">
    <source>
        <dbReference type="Pfam" id="PF00593"/>
    </source>
</evidence>
<evidence type="ECO:0000256" key="3">
    <source>
        <dbReference type="ARBA" id="ARBA00022452"/>
    </source>
</evidence>
<evidence type="ECO:0000256" key="10">
    <source>
        <dbReference type="ARBA" id="ARBA00023237"/>
    </source>
</evidence>
<reference evidence="17" key="1">
    <citation type="submission" date="2021-01" db="EMBL/GenBank/DDBJ databases">
        <title>Draft genomes of Rhodovulum sulfidophilum.</title>
        <authorList>
            <person name="Guzman M.S."/>
        </authorList>
    </citation>
    <scope>NUCLEOTIDE SEQUENCE [LARGE SCALE GENOMIC DNA]</scope>
    <source>
        <strain evidence="17">AB19</strain>
    </source>
</reference>
<feature type="domain" description="TonB-dependent receptor plug" evidence="15">
    <location>
        <begin position="54"/>
        <end position="168"/>
    </location>
</feature>
<keyword evidence="6" id="KW-0408">Iron</keyword>
<feature type="non-terminal residue" evidence="16">
    <location>
        <position position="699"/>
    </location>
</feature>
<dbReference type="InterPro" id="IPR000531">
    <property type="entry name" value="Beta-barrel_TonB"/>
</dbReference>
<dbReference type="PROSITE" id="PS52016">
    <property type="entry name" value="TONB_DEPENDENT_REC_3"/>
    <property type="match status" value="1"/>
</dbReference>
<evidence type="ECO:0000256" key="12">
    <source>
        <dbReference type="RuleBase" id="RU003357"/>
    </source>
</evidence>
<evidence type="ECO:0000256" key="9">
    <source>
        <dbReference type="ARBA" id="ARBA00023136"/>
    </source>
</evidence>
<comment type="subcellular location">
    <subcellularLocation>
        <location evidence="1 11">Cell outer membrane</location>
        <topology evidence="1 11">Multi-pass membrane protein</topology>
    </subcellularLocation>
</comment>
<keyword evidence="17" id="KW-1185">Reference proteome</keyword>
<evidence type="ECO:0000313" key="17">
    <source>
        <dbReference type="Proteomes" id="UP000635853"/>
    </source>
</evidence>
<dbReference type="InterPro" id="IPR012910">
    <property type="entry name" value="Plug_dom"/>
</dbReference>
<feature type="domain" description="TonB-dependent receptor-like beta-barrel" evidence="14">
    <location>
        <begin position="281"/>
        <end position="664"/>
    </location>
</feature>
<evidence type="ECO:0000313" key="16">
    <source>
        <dbReference type="EMBL" id="MBL3577434.1"/>
    </source>
</evidence>
<keyword evidence="5 11" id="KW-0812">Transmembrane</keyword>
<evidence type="ECO:0000256" key="6">
    <source>
        <dbReference type="ARBA" id="ARBA00023004"/>
    </source>
</evidence>
<dbReference type="InterPro" id="IPR036942">
    <property type="entry name" value="Beta-barrel_TonB_sf"/>
</dbReference>
<dbReference type="Gene3D" id="2.40.170.20">
    <property type="entry name" value="TonB-dependent receptor, beta-barrel domain"/>
    <property type="match status" value="1"/>
</dbReference>
<dbReference type="InterPro" id="IPR037066">
    <property type="entry name" value="Plug_dom_sf"/>
</dbReference>
<evidence type="ECO:0000256" key="4">
    <source>
        <dbReference type="ARBA" id="ARBA00022496"/>
    </source>
</evidence>
<keyword evidence="4" id="KW-0410">Iron transport</keyword>
<keyword evidence="2 11" id="KW-0813">Transport</keyword>
<evidence type="ECO:0000256" key="5">
    <source>
        <dbReference type="ARBA" id="ARBA00022692"/>
    </source>
</evidence>
<evidence type="ECO:0000256" key="13">
    <source>
        <dbReference type="SAM" id="SignalP"/>
    </source>
</evidence>
<dbReference type="CDD" id="cd01347">
    <property type="entry name" value="ligand_gated_channel"/>
    <property type="match status" value="1"/>
</dbReference>
<evidence type="ECO:0000256" key="7">
    <source>
        <dbReference type="ARBA" id="ARBA00023065"/>
    </source>
</evidence>
<keyword evidence="3 11" id="KW-1134">Transmembrane beta strand</keyword>
<dbReference type="InterPro" id="IPR039426">
    <property type="entry name" value="TonB-dep_rcpt-like"/>
</dbReference>
<proteinExistence type="inferred from homology"/>
<keyword evidence="7" id="KW-0406">Ion transport</keyword>
<dbReference type="PANTHER" id="PTHR32552">
    <property type="entry name" value="FERRICHROME IRON RECEPTOR-RELATED"/>
    <property type="match status" value="1"/>
</dbReference>
<protein>
    <submittedName>
        <fullName evidence="16">TonB-dependent receptor</fullName>
    </submittedName>
</protein>
<feature type="signal peptide" evidence="13">
    <location>
        <begin position="1"/>
        <end position="28"/>
    </location>
</feature>
<keyword evidence="10 11" id="KW-0998">Cell outer membrane</keyword>
<keyword evidence="9 11" id="KW-0472">Membrane</keyword>
<comment type="similarity">
    <text evidence="11 12">Belongs to the TonB-dependent receptor family.</text>
</comment>
<keyword evidence="13" id="KW-0732">Signal</keyword>
<feature type="chain" id="PRO_5046620572" evidence="13">
    <location>
        <begin position="29"/>
        <end position="699"/>
    </location>
</feature>